<name>A0A9Q1HXK9_CONCO</name>
<evidence type="ECO:0000256" key="4">
    <source>
        <dbReference type="ARBA" id="ARBA00022692"/>
    </source>
</evidence>
<gene>
    <name evidence="12" type="ORF">COCON_G00132310</name>
</gene>
<feature type="compositionally biased region" description="Acidic residues" evidence="9">
    <location>
        <begin position="422"/>
        <end position="433"/>
    </location>
</feature>
<dbReference type="Proteomes" id="UP001152803">
    <property type="component" value="Unassembled WGS sequence"/>
</dbReference>
<proteinExistence type="inferred from homology"/>
<dbReference type="PANTHER" id="PTHR28659:SF3">
    <property type="entry name" value="RETICULOPHAGY REGULATOR 1"/>
    <property type="match status" value="1"/>
</dbReference>
<feature type="domain" description="RETREG1-3/ARL6IP-like N-terminal reticulon-homology" evidence="11">
    <location>
        <begin position="82"/>
        <end position="254"/>
    </location>
</feature>
<accession>A0A9Q1HXK9</accession>
<feature type="region of interest" description="Disordered" evidence="9">
    <location>
        <begin position="452"/>
        <end position="474"/>
    </location>
</feature>
<dbReference type="GO" id="GO:0061709">
    <property type="term" value="P:reticulophagy"/>
    <property type="evidence" value="ECO:0007669"/>
    <property type="project" value="InterPro"/>
</dbReference>
<keyword evidence="8 10" id="KW-0472">Membrane</keyword>
<evidence type="ECO:0000256" key="1">
    <source>
        <dbReference type="ARBA" id="ARBA00004477"/>
    </source>
</evidence>
<dbReference type="EMBL" id="JAFJMO010000009">
    <property type="protein sequence ID" value="KAJ8268059.1"/>
    <property type="molecule type" value="Genomic_DNA"/>
</dbReference>
<comment type="similarity">
    <text evidence="2">Belongs to the RETREG family.</text>
</comment>
<evidence type="ECO:0000256" key="3">
    <source>
        <dbReference type="ARBA" id="ARBA00022553"/>
    </source>
</evidence>
<feature type="transmembrane region" description="Helical" evidence="10">
    <location>
        <begin position="96"/>
        <end position="113"/>
    </location>
</feature>
<comment type="caution">
    <text evidence="12">The sequence shown here is derived from an EMBL/GenBank/DDBJ whole genome shotgun (WGS) entry which is preliminary data.</text>
</comment>
<evidence type="ECO:0000259" key="11">
    <source>
        <dbReference type="Pfam" id="PF24456"/>
    </source>
</evidence>
<dbReference type="AlphaFoldDB" id="A0A9Q1HXK9"/>
<protein>
    <recommendedName>
        <fullName evidence="11">RETREG1-3/ARL6IP-like N-terminal reticulon-homology domain-containing protein</fullName>
    </recommendedName>
</protein>
<evidence type="ECO:0000313" key="12">
    <source>
        <dbReference type="EMBL" id="KAJ8268059.1"/>
    </source>
</evidence>
<dbReference type="OrthoDB" id="10029527at2759"/>
<feature type="region of interest" description="Disordered" evidence="9">
    <location>
        <begin position="408"/>
        <end position="433"/>
    </location>
</feature>
<dbReference type="PANTHER" id="PTHR28659">
    <property type="entry name" value="RETICULON-LIKE PROTEIN"/>
    <property type="match status" value="1"/>
</dbReference>
<reference evidence="12" key="1">
    <citation type="journal article" date="2023" name="Science">
        <title>Genome structures resolve the early diversification of teleost fishes.</title>
        <authorList>
            <person name="Parey E."/>
            <person name="Louis A."/>
            <person name="Montfort J."/>
            <person name="Bouchez O."/>
            <person name="Roques C."/>
            <person name="Iampietro C."/>
            <person name="Lluch J."/>
            <person name="Castinel A."/>
            <person name="Donnadieu C."/>
            <person name="Desvignes T."/>
            <person name="Floi Bucao C."/>
            <person name="Jouanno E."/>
            <person name="Wen M."/>
            <person name="Mejri S."/>
            <person name="Dirks R."/>
            <person name="Jansen H."/>
            <person name="Henkel C."/>
            <person name="Chen W.J."/>
            <person name="Zahm M."/>
            <person name="Cabau C."/>
            <person name="Klopp C."/>
            <person name="Thompson A.W."/>
            <person name="Robinson-Rechavi M."/>
            <person name="Braasch I."/>
            <person name="Lecointre G."/>
            <person name="Bobe J."/>
            <person name="Postlethwait J.H."/>
            <person name="Berthelot C."/>
            <person name="Roest Crollius H."/>
            <person name="Guiguen Y."/>
        </authorList>
    </citation>
    <scope>NUCLEOTIDE SEQUENCE</scope>
    <source>
        <strain evidence="12">Concon-B</strain>
    </source>
</reference>
<evidence type="ECO:0000256" key="5">
    <source>
        <dbReference type="ARBA" id="ARBA00022824"/>
    </source>
</evidence>
<evidence type="ECO:0000313" key="13">
    <source>
        <dbReference type="Proteomes" id="UP001152803"/>
    </source>
</evidence>
<feature type="region of interest" description="Disordered" evidence="9">
    <location>
        <begin position="313"/>
        <end position="379"/>
    </location>
</feature>
<dbReference type="GO" id="GO:0043524">
    <property type="term" value="P:negative regulation of neuron apoptotic process"/>
    <property type="evidence" value="ECO:0007669"/>
    <property type="project" value="TreeGrafter"/>
</dbReference>
<evidence type="ECO:0000256" key="8">
    <source>
        <dbReference type="ARBA" id="ARBA00023136"/>
    </source>
</evidence>
<keyword evidence="4 10" id="KW-0812">Transmembrane</keyword>
<keyword evidence="13" id="KW-1185">Reference proteome</keyword>
<evidence type="ECO:0000256" key="6">
    <source>
        <dbReference type="ARBA" id="ARBA00022989"/>
    </source>
</evidence>
<dbReference type="InterPro" id="IPR057282">
    <property type="entry name" value="RETREG1-3-like_RHD"/>
</dbReference>
<keyword evidence="5" id="KW-0256">Endoplasmic reticulum</keyword>
<evidence type="ECO:0000256" key="2">
    <source>
        <dbReference type="ARBA" id="ARBA00006299"/>
    </source>
</evidence>
<evidence type="ECO:0000256" key="9">
    <source>
        <dbReference type="SAM" id="MobiDB-lite"/>
    </source>
</evidence>
<dbReference type="GO" id="GO:0005789">
    <property type="term" value="C:endoplasmic reticulum membrane"/>
    <property type="evidence" value="ECO:0007669"/>
    <property type="project" value="UniProtKB-SubCell"/>
</dbReference>
<sequence length="474" mass="52659">MTSTGQQQQQQNQCCQGREASFVRLFQMASTTRIGSDHTGEAEPDGERPTEACAQAAGTTEAMMRQNVQQSASGRQFGGRDLLSGIAEVITWKRPLRSTAVFLTTNVIFWFVALGSWRLYYTLALSLIALVMVHMMRDIMLSRRRGAYIWRSMSESWEVIDSSQESREEASQFTDSWMSCKLLLQEMSYFKQQNPGKFCLLACSLCSFFAVLGRYIPGIVISYIAVLAVFLWPLLSSHEFGLWVDSVLQKLDFGVGDFLQRIRKNHEKRIAQRQEESSDTDLSALFPKLDSSICKELSVSDTEVSQATWTENTFDLSEGHTPVTEDSEDLDPPNGQDEAFTSRLAEFPSVENGTWTNSDEEDLSLGPVGNGRPQQGAPGSLAMELMDRMAGDVIAAAVTAAIQEQLLPSGPRPAASHQPLDFTEDSDSEAEGFELLDQSELEQLQGELGLERVAQEAPPKPSKPSFFSRLLGRQ</sequence>
<organism evidence="12 13">
    <name type="scientific">Conger conger</name>
    <name type="common">Conger eel</name>
    <name type="synonym">Muraena conger</name>
    <dbReference type="NCBI Taxonomy" id="82655"/>
    <lineage>
        <taxon>Eukaryota</taxon>
        <taxon>Metazoa</taxon>
        <taxon>Chordata</taxon>
        <taxon>Craniata</taxon>
        <taxon>Vertebrata</taxon>
        <taxon>Euteleostomi</taxon>
        <taxon>Actinopterygii</taxon>
        <taxon>Neopterygii</taxon>
        <taxon>Teleostei</taxon>
        <taxon>Anguilliformes</taxon>
        <taxon>Congridae</taxon>
        <taxon>Conger</taxon>
    </lineage>
</organism>
<comment type="subcellular location">
    <subcellularLocation>
        <location evidence="1">Endoplasmic reticulum membrane</location>
        <topology evidence="1">Multi-pass membrane protein</topology>
    </subcellularLocation>
</comment>
<dbReference type="InterPro" id="IPR043384">
    <property type="entry name" value="RETREG1/3"/>
</dbReference>
<keyword evidence="3" id="KW-0597">Phosphoprotein</keyword>
<dbReference type="Pfam" id="PF24456">
    <property type="entry name" value="RHD_RETREG1-3"/>
    <property type="match status" value="1"/>
</dbReference>
<evidence type="ECO:0000256" key="7">
    <source>
        <dbReference type="ARBA" id="ARBA00023006"/>
    </source>
</evidence>
<keyword evidence="6 10" id="KW-1133">Transmembrane helix</keyword>
<keyword evidence="7" id="KW-0072">Autophagy</keyword>
<feature type="transmembrane region" description="Helical" evidence="10">
    <location>
        <begin position="119"/>
        <end position="136"/>
    </location>
</feature>
<evidence type="ECO:0000256" key="10">
    <source>
        <dbReference type="SAM" id="Phobius"/>
    </source>
</evidence>